<dbReference type="OrthoDB" id="8230562at2"/>
<evidence type="ECO:0000313" key="1">
    <source>
        <dbReference type="EMBL" id="KWV61096.1"/>
    </source>
</evidence>
<dbReference type="Gene3D" id="1.25.40.10">
    <property type="entry name" value="Tetratricopeptide repeat domain"/>
    <property type="match status" value="1"/>
</dbReference>
<comment type="caution">
    <text evidence="1">The sequence shown here is derived from an EMBL/GenBank/DDBJ whole genome shotgun (WGS) entry which is preliminary data.</text>
</comment>
<dbReference type="Proteomes" id="UP000057737">
    <property type="component" value="Unassembled WGS sequence"/>
</dbReference>
<dbReference type="EMBL" id="LNCU01000010">
    <property type="protein sequence ID" value="KWV61096.1"/>
    <property type="molecule type" value="Genomic_DNA"/>
</dbReference>
<organism evidence="1 2">
    <name type="scientific">Bradyrhizobium macuxiense</name>
    <dbReference type="NCBI Taxonomy" id="1755647"/>
    <lineage>
        <taxon>Bacteria</taxon>
        <taxon>Pseudomonadati</taxon>
        <taxon>Pseudomonadota</taxon>
        <taxon>Alphaproteobacteria</taxon>
        <taxon>Hyphomicrobiales</taxon>
        <taxon>Nitrobacteraceae</taxon>
        <taxon>Bradyrhizobium</taxon>
    </lineage>
</organism>
<reference evidence="1 2" key="1">
    <citation type="submission" date="2015-11" db="EMBL/GenBank/DDBJ databases">
        <title>Draft Genome Sequence of the Strain BR 10303 (Bradyrhizobium sp.) isolated from nodules of Centrolobium paraense.</title>
        <authorList>
            <person name="Zelli J.E."/>
            <person name="Simoes-Araujo J.L."/>
            <person name="Barauna A.C."/>
            <person name="Silva K."/>
        </authorList>
    </citation>
    <scope>NUCLEOTIDE SEQUENCE [LARGE SCALE GENOMIC DNA]</scope>
    <source>
        <strain evidence="1 2">BR 10303</strain>
    </source>
</reference>
<evidence type="ECO:0000313" key="2">
    <source>
        <dbReference type="Proteomes" id="UP000057737"/>
    </source>
</evidence>
<sequence length="130" mass="14539">MSWFNRAKPKDVWEDPVEQPLGDIEAAQRIRAICRAAADCAEKVGASSGRPPPKHQPERDRYERAARVAMEIAMKISDGLVRDAAVREIVGLCMKAKNIKTARTLFRAIHAPSIKADVLKEHPTLRDERA</sequence>
<gene>
    <name evidence="1" type="ORF">AS156_26730</name>
</gene>
<proteinExistence type="predicted"/>
<protein>
    <submittedName>
        <fullName evidence="1">Uncharacterized protein</fullName>
    </submittedName>
</protein>
<dbReference type="RefSeq" id="WP_066499313.1">
    <property type="nucleotide sequence ID" value="NZ_LNCU01000010.1"/>
</dbReference>
<dbReference type="InterPro" id="IPR011990">
    <property type="entry name" value="TPR-like_helical_dom_sf"/>
</dbReference>
<name>A0A109K5N0_9BRAD</name>
<accession>A0A109K5N0</accession>
<dbReference type="AlphaFoldDB" id="A0A109K5N0"/>
<keyword evidence="2" id="KW-1185">Reference proteome</keyword>